<dbReference type="Pfam" id="PF14416">
    <property type="entry name" value="PMR5N"/>
    <property type="match status" value="1"/>
</dbReference>
<evidence type="ECO:0000256" key="2">
    <source>
        <dbReference type="ARBA" id="ARBA00007727"/>
    </source>
</evidence>
<feature type="domain" description="Trichome birefringence-like C-terminal" evidence="9">
    <location>
        <begin position="224"/>
        <end position="512"/>
    </location>
</feature>
<evidence type="ECO:0000256" key="6">
    <source>
        <dbReference type="ARBA" id="ARBA00023136"/>
    </source>
</evidence>
<evidence type="ECO:0000259" key="10">
    <source>
        <dbReference type="Pfam" id="PF14416"/>
    </source>
</evidence>
<evidence type="ECO:0000256" key="4">
    <source>
        <dbReference type="ARBA" id="ARBA00022968"/>
    </source>
</evidence>
<protein>
    <recommendedName>
        <fullName evidence="13">Trichome birefringence-like N-terminal domain-containing protein</fullName>
    </recommendedName>
</protein>
<comment type="subcellular location">
    <subcellularLocation>
        <location evidence="1">Membrane</location>
        <topology evidence="1">Single-pass membrane protein</topology>
    </subcellularLocation>
</comment>
<accession>A0A9D4UFL4</accession>
<dbReference type="EMBL" id="JABFUD020000017">
    <property type="protein sequence ID" value="KAI5066995.1"/>
    <property type="molecule type" value="Genomic_DNA"/>
</dbReference>
<reference evidence="11" key="1">
    <citation type="submission" date="2021-01" db="EMBL/GenBank/DDBJ databases">
        <title>Adiantum capillus-veneris genome.</title>
        <authorList>
            <person name="Fang Y."/>
            <person name="Liao Q."/>
        </authorList>
    </citation>
    <scope>NUCLEOTIDE SEQUENCE</scope>
    <source>
        <strain evidence="11">H3</strain>
        <tissue evidence="11">Leaf</tissue>
    </source>
</reference>
<evidence type="ECO:0008006" key="13">
    <source>
        <dbReference type="Google" id="ProtNLM"/>
    </source>
</evidence>
<organism evidence="11 12">
    <name type="scientific">Adiantum capillus-veneris</name>
    <name type="common">Maidenhair fern</name>
    <dbReference type="NCBI Taxonomy" id="13818"/>
    <lineage>
        <taxon>Eukaryota</taxon>
        <taxon>Viridiplantae</taxon>
        <taxon>Streptophyta</taxon>
        <taxon>Embryophyta</taxon>
        <taxon>Tracheophyta</taxon>
        <taxon>Polypodiopsida</taxon>
        <taxon>Polypodiidae</taxon>
        <taxon>Polypodiales</taxon>
        <taxon>Pteridineae</taxon>
        <taxon>Pteridaceae</taxon>
        <taxon>Vittarioideae</taxon>
        <taxon>Adiantum</taxon>
    </lineage>
</organism>
<evidence type="ECO:0000256" key="1">
    <source>
        <dbReference type="ARBA" id="ARBA00004167"/>
    </source>
</evidence>
<evidence type="ECO:0000313" key="11">
    <source>
        <dbReference type="EMBL" id="KAI5066995.1"/>
    </source>
</evidence>
<comment type="caution">
    <text evidence="11">The sequence shown here is derived from an EMBL/GenBank/DDBJ whole genome shotgun (WGS) entry which is preliminary data.</text>
</comment>
<dbReference type="GO" id="GO:0016020">
    <property type="term" value="C:membrane"/>
    <property type="evidence" value="ECO:0007669"/>
    <property type="project" value="UniProtKB-SubCell"/>
</dbReference>
<dbReference type="InterPro" id="IPR026057">
    <property type="entry name" value="TBL_C"/>
</dbReference>
<dbReference type="InterPro" id="IPR025846">
    <property type="entry name" value="TBL_N"/>
</dbReference>
<keyword evidence="5 8" id="KW-1133">Transmembrane helix</keyword>
<dbReference type="OrthoDB" id="630188at2759"/>
<feature type="domain" description="Trichome birefringence-like N-terminal" evidence="10">
    <location>
        <begin position="176"/>
        <end position="223"/>
    </location>
</feature>
<dbReference type="AlphaFoldDB" id="A0A9D4UFL4"/>
<dbReference type="GO" id="GO:0016413">
    <property type="term" value="F:O-acetyltransferase activity"/>
    <property type="evidence" value="ECO:0007669"/>
    <property type="project" value="InterPro"/>
</dbReference>
<dbReference type="Proteomes" id="UP000886520">
    <property type="component" value="Chromosome 17"/>
</dbReference>
<feature type="region of interest" description="Disordered" evidence="7">
    <location>
        <begin position="143"/>
        <end position="164"/>
    </location>
</feature>
<keyword evidence="12" id="KW-1185">Reference proteome</keyword>
<dbReference type="GO" id="GO:0005794">
    <property type="term" value="C:Golgi apparatus"/>
    <property type="evidence" value="ECO:0007669"/>
    <property type="project" value="TreeGrafter"/>
</dbReference>
<evidence type="ECO:0000256" key="7">
    <source>
        <dbReference type="SAM" id="MobiDB-lite"/>
    </source>
</evidence>
<dbReference type="Pfam" id="PF13839">
    <property type="entry name" value="PC-Esterase"/>
    <property type="match status" value="1"/>
</dbReference>
<keyword evidence="3 8" id="KW-0812">Transmembrane</keyword>
<dbReference type="PANTHER" id="PTHR32285:SF213">
    <property type="entry name" value="PROTEIN TRICHOME BIREFRINGENCE-LIKE 11"/>
    <property type="match status" value="1"/>
</dbReference>
<evidence type="ECO:0000256" key="8">
    <source>
        <dbReference type="SAM" id="Phobius"/>
    </source>
</evidence>
<evidence type="ECO:0000256" key="5">
    <source>
        <dbReference type="ARBA" id="ARBA00022989"/>
    </source>
</evidence>
<gene>
    <name evidence="11" type="ORF">GOP47_0017523</name>
</gene>
<sequence>MAYTNTLLANKEITLSDVDNKKMVVLKARNCLRNILDSLYQAIRSSRVLNIQSQVSQLVRKPFLLKASMSGFRICGICGSLLLVLLIFMFTLFYLDVVHLVSAPGYSSGILLNAAAIRSLARLNEGFVYVDEHPRVLSSSQSFSHKDTRVEQNNPTAQDTEDLHSVNKGLSPTEIAGKWIQDQSYPLYDSEACLFIDPGFRCQENGRPDQDYLRWRWQPSRCDLPRFKASEILERLRGKRVVFVGDSIGRNQWESMLCMLASGVQNKSRVYEANGQAISKHTGFLSFVFRDFNLSVEYYRSPFLVPHSRPPAGANPNVTSTLLLDFMDWSSKHWLPSHLLIFNTGHWWSYEKLMRSGCYFRVGDHANMSMTVGDGFNKAMQTWRNWVAKTVDLTSTQIFLRGYAPAHFSNGTWKTGGECHEETQPWPEGTRFEEVYWTNEHMASAVESLQELEAGGAAVKLLNITGLSSYRKDAHSSIYNVGREEPRPMHRQDCSHWCLPGLPDVWNELLFASLSSSLFPFST</sequence>
<keyword evidence="6 8" id="KW-0472">Membrane</keyword>
<evidence type="ECO:0000313" key="12">
    <source>
        <dbReference type="Proteomes" id="UP000886520"/>
    </source>
</evidence>
<feature type="transmembrane region" description="Helical" evidence="8">
    <location>
        <begin position="70"/>
        <end position="95"/>
    </location>
</feature>
<keyword evidence="4" id="KW-0735">Signal-anchor</keyword>
<evidence type="ECO:0000259" key="9">
    <source>
        <dbReference type="Pfam" id="PF13839"/>
    </source>
</evidence>
<proteinExistence type="inferred from homology"/>
<comment type="similarity">
    <text evidence="2">Belongs to the PC-esterase family. TBL subfamily.</text>
</comment>
<name>A0A9D4UFL4_ADICA</name>
<dbReference type="PANTHER" id="PTHR32285">
    <property type="entry name" value="PROTEIN TRICHOME BIREFRINGENCE-LIKE 9-RELATED"/>
    <property type="match status" value="1"/>
</dbReference>
<dbReference type="InterPro" id="IPR029962">
    <property type="entry name" value="TBL"/>
</dbReference>
<evidence type="ECO:0000256" key="3">
    <source>
        <dbReference type="ARBA" id="ARBA00022692"/>
    </source>
</evidence>